<keyword evidence="2" id="KW-0479">Metal-binding</keyword>
<evidence type="ECO:0000256" key="2">
    <source>
        <dbReference type="ARBA" id="ARBA00022723"/>
    </source>
</evidence>
<evidence type="ECO:0000259" key="8">
    <source>
        <dbReference type="PROSITE" id="PS50089"/>
    </source>
</evidence>
<dbReference type="EMBL" id="JACCJB010000010">
    <property type="protein sequence ID" value="KAF6223243.1"/>
    <property type="molecule type" value="Genomic_DNA"/>
</dbReference>
<keyword evidence="7" id="KW-0812">Transmembrane</keyword>
<dbReference type="GO" id="GO:0051603">
    <property type="term" value="P:proteolysis involved in protein catabolic process"/>
    <property type="evidence" value="ECO:0007669"/>
    <property type="project" value="UniProtKB-ARBA"/>
</dbReference>
<dbReference type="InterPro" id="IPR013083">
    <property type="entry name" value="Znf_RING/FYVE/PHD"/>
</dbReference>
<dbReference type="PROSITE" id="PS50089">
    <property type="entry name" value="ZF_RING_2"/>
    <property type="match status" value="1"/>
</dbReference>
<sequence>MPISPKTVSDLKKITDQLDFLLTVLDVEVGNIPTDRRDCSICQEPFEKTVWKKKGDSINSPVKLDCGHIFGINCLAKLVFTSDFANTCPLCRARIIPDSYEKATSYRSWQVAAPLLQLFTILDRDVASAAKEQALGFLQRGFEREKLVPLPGKHTERTMVLYEEFLNQFCDFPPPVEDGRRLEAAEEGLRNLWRDLRRQQVIRRELDGRYERSKALVARMTEIHDLTEQKLKRSQQALNGAREALKRSTGMFFLYGMVATLALLGLCGRLSGSLGTLVTLYERPSRILLRLWLIACTIAVAQSQPSRTALAILSLVILGIPFE</sequence>
<dbReference type="UniPathway" id="UPA00143"/>
<feature type="transmembrane region" description="Helical" evidence="7">
    <location>
        <begin position="252"/>
        <end position="271"/>
    </location>
</feature>
<dbReference type="SUPFAM" id="SSF57850">
    <property type="entry name" value="RING/U-box"/>
    <property type="match status" value="1"/>
</dbReference>
<organism evidence="9 10">
    <name type="scientific">Letharia lupina</name>
    <dbReference type="NCBI Taxonomy" id="560253"/>
    <lineage>
        <taxon>Eukaryota</taxon>
        <taxon>Fungi</taxon>
        <taxon>Dikarya</taxon>
        <taxon>Ascomycota</taxon>
        <taxon>Pezizomycotina</taxon>
        <taxon>Lecanoromycetes</taxon>
        <taxon>OSLEUM clade</taxon>
        <taxon>Lecanoromycetidae</taxon>
        <taxon>Lecanorales</taxon>
        <taxon>Lecanorineae</taxon>
        <taxon>Parmeliaceae</taxon>
        <taxon>Letharia</taxon>
    </lineage>
</organism>
<keyword evidence="3 6" id="KW-0863">Zinc-finger</keyword>
<evidence type="ECO:0000256" key="3">
    <source>
        <dbReference type="ARBA" id="ARBA00022771"/>
    </source>
</evidence>
<keyword evidence="5" id="KW-0862">Zinc</keyword>
<name>A0A8H6CGR7_9LECA</name>
<evidence type="ECO:0000256" key="7">
    <source>
        <dbReference type="SAM" id="Phobius"/>
    </source>
</evidence>
<dbReference type="AlphaFoldDB" id="A0A8H6CGR7"/>
<evidence type="ECO:0000313" key="10">
    <source>
        <dbReference type="Proteomes" id="UP000593566"/>
    </source>
</evidence>
<dbReference type="GeneID" id="59328504"/>
<reference evidence="9 10" key="1">
    <citation type="journal article" date="2020" name="Genomics">
        <title>Complete, high-quality genomes from long-read metagenomic sequencing of two wolf lichen thalli reveals enigmatic genome architecture.</title>
        <authorList>
            <person name="McKenzie S.K."/>
            <person name="Walston R.F."/>
            <person name="Allen J.L."/>
        </authorList>
    </citation>
    <scope>NUCLEOTIDE SEQUENCE [LARGE SCALE GENOMIC DNA]</scope>
    <source>
        <strain evidence="9">WasteWater1</strain>
    </source>
</reference>
<gene>
    <name evidence="9" type="ORF">HO133_000085</name>
</gene>
<dbReference type="Gene3D" id="3.30.40.10">
    <property type="entry name" value="Zinc/RING finger domain, C3HC4 (zinc finger)"/>
    <property type="match status" value="1"/>
</dbReference>
<dbReference type="InterPro" id="IPR024766">
    <property type="entry name" value="Znf_RING_H2"/>
</dbReference>
<proteinExistence type="predicted"/>
<comment type="caution">
    <text evidence="9">The sequence shown here is derived from an EMBL/GenBank/DDBJ whole genome shotgun (WGS) entry which is preliminary data.</text>
</comment>
<comment type="pathway">
    <text evidence="1">Protein modification; protein ubiquitination.</text>
</comment>
<dbReference type="InterPro" id="IPR001841">
    <property type="entry name" value="Znf_RING"/>
</dbReference>
<feature type="domain" description="RING-type" evidence="8">
    <location>
        <begin position="39"/>
        <end position="92"/>
    </location>
</feature>
<protein>
    <recommendedName>
        <fullName evidence="8">RING-type domain-containing protein</fullName>
    </recommendedName>
</protein>
<evidence type="ECO:0000256" key="5">
    <source>
        <dbReference type="ARBA" id="ARBA00022833"/>
    </source>
</evidence>
<dbReference type="Proteomes" id="UP000593566">
    <property type="component" value="Unassembled WGS sequence"/>
</dbReference>
<dbReference type="GO" id="GO:0008270">
    <property type="term" value="F:zinc ion binding"/>
    <property type="evidence" value="ECO:0007669"/>
    <property type="project" value="UniProtKB-KW"/>
</dbReference>
<dbReference type="SMART" id="SM00184">
    <property type="entry name" value="RING"/>
    <property type="match status" value="1"/>
</dbReference>
<dbReference type="GO" id="GO:0016567">
    <property type="term" value="P:protein ubiquitination"/>
    <property type="evidence" value="ECO:0007669"/>
    <property type="project" value="UniProtKB-UniPathway"/>
</dbReference>
<accession>A0A8H6CGR7</accession>
<keyword evidence="4" id="KW-0833">Ubl conjugation pathway</keyword>
<evidence type="ECO:0000256" key="6">
    <source>
        <dbReference type="PROSITE-ProRule" id="PRU00175"/>
    </source>
</evidence>
<keyword evidence="7" id="KW-1133">Transmembrane helix</keyword>
<keyword evidence="7" id="KW-0472">Membrane</keyword>
<dbReference type="Pfam" id="PF12678">
    <property type="entry name" value="zf-rbx1"/>
    <property type="match status" value="1"/>
</dbReference>
<keyword evidence="10" id="KW-1185">Reference proteome</keyword>
<evidence type="ECO:0000313" key="9">
    <source>
        <dbReference type="EMBL" id="KAF6223243.1"/>
    </source>
</evidence>
<evidence type="ECO:0000256" key="4">
    <source>
        <dbReference type="ARBA" id="ARBA00022786"/>
    </source>
</evidence>
<evidence type="ECO:0000256" key="1">
    <source>
        <dbReference type="ARBA" id="ARBA00004906"/>
    </source>
</evidence>
<dbReference type="RefSeq" id="XP_037152460.1">
    <property type="nucleotide sequence ID" value="XM_037291025.1"/>
</dbReference>